<dbReference type="EMBL" id="BBZA01000199">
    <property type="protein sequence ID" value="GAP63877.1"/>
    <property type="molecule type" value="Genomic_DNA"/>
</dbReference>
<dbReference type="InterPro" id="IPR029021">
    <property type="entry name" value="Prot-tyrosine_phosphatase-like"/>
</dbReference>
<evidence type="ECO:0000313" key="3">
    <source>
        <dbReference type="EMBL" id="KPL89378.1"/>
    </source>
</evidence>
<feature type="domain" description="Beta-lactamase hydrolase-like protein phosphatase-like" evidence="1">
    <location>
        <begin position="12"/>
        <end position="108"/>
    </location>
</feature>
<evidence type="ECO:0000259" key="1">
    <source>
        <dbReference type="Pfam" id="PF04273"/>
    </source>
</evidence>
<dbReference type="Proteomes" id="UP000037784">
    <property type="component" value="Unassembled WGS sequence"/>
</dbReference>
<dbReference type="GO" id="GO:0016787">
    <property type="term" value="F:hydrolase activity"/>
    <property type="evidence" value="ECO:0007669"/>
    <property type="project" value="InterPro"/>
</dbReference>
<gene>
    <name evidence="2" type="ORF">ARMA_2300</name>
    <name evidence="3" type="ORF">SE16_02670</name>
</gene>
<dbReference type="SUPFAM" id="SSF52799">
    <property type="entry name" value="(Phosphotyrosine protein) phosphatases II"/>
    <property type="match status" value="1"/>
</dbReference>
<dbReference type="Gene3D" id="3.90.190.10">
    <property type="entry name" value="Protein tyrosine phosphatase superfamily"/>
    <property type="match status" value="1"/>
</dbReference>
<dbReference type="EMBL" id="LGKN01000003">
    <property type="protein sequence ID" value="KPL89378.1"/>
    <property type="molecule type" value="Genomic_DNA"/>
</dbReference>
<dbReference type="Pfam" id="PF04273">
    <property type="entry name" value="BLH_phosphatase"/>
    <property type="match status" value="1"/>
</dbReference>
<name>A0A0N0RFR0_9CHLR</name>
<reference evidence="3 5" key="2">
    <citation type="submission" date="2015-07" db="EMBL/GenBank/DDBJ databases">
        <title>Whole genome sequence of Ardenticatena maritima DSM 23922.</title>
        <authorList>
            <person name="Hemp J."/>
            <person name="Ward L.M."/>
            <person name="Pace L.A."/>
            <person name="Fischer W.W."/>
        </authorList>
    </citation>
    <scope>NUCLEOTIDE SEQUENCE [LARGE SCALE GENOMIC DNA]</scope>
    <source>
        <strain evidence="3 5">110S</strain>
    </source>
</reference>
<dbReference type="AlphaFoldDB" id="A0A0N0RFR0"/>
<dbReference type="InParanoid" id="A0A0N0RFR0"/>
<proteinExistence type="predicted"/>
<dbReference type="Proteomes" id="UP000050502">
    <property type="component" value="Unassembled WGS sequence"/>
</dbReference>
<reference evidence="4" key="3">
    <citation type="submission" date="2015-08" db="EMBL/GenBank/DDBJ databases">
        <title>Draft Genome Sequence of a Heterotrophic Facultative Anaerobic Bacterium Ardenticatena maritima Strain 110S.</title>
        <authorList>
            <person name="Kawaichi S."/>
            <person name="Yoshida T."/>
            <person name="Sako Y."/>
            <person name="Nakamura R."/>
        </authorList>
    </citation>
    <scope>NUCLEOTIDE SEQUENCE [LARGE SCALE GENOMIC DNA]</scope>
    <source>
        <strain evidence="4">110S</strain>
    </source>
</reference>
<accession>A0A0N0RFR0</accession>
<evidence type="ECO:0000313" key="2">
    <source>
        <dbReference type="EMBL" id="GAP63877.1"/>
    </source>
</evidence>
<reference evidence="2 4" key="1">
    <citation type="journal article" date="2015" name="Genome Announc.">
        <title>Draft Genome Sequence of a Heterotrophic Facultative Anaerobic Thermophilic Bacterium, Ardenticatena maritima Strain 110ST.</title>
        <authorList>
            <person name="Kawaichi S."/>
            <person name="Yoshida T."/>
            <person name="Sako Y."/>
            <person name="Nakamura R."/>
        </authorList>
    </citation>
    <scope>NUCLEOTIDE SEQUENCE [LARGE SCALE GENOMIC DNA]</scope>
    <source>
        <strain evidence="2 4">110S</strain>
    </source>
</reference>
<dbReference type="InterPro" id="IPR005939">
    <property type="entry name" value="BLH_phosphatase-like"/>
</dbReference>
<dbReference type="STRING" id="872965.SE16_02670"/>
<keyword evidence="4" id="KW-1185">Reference proteome</keyword>
<dbReference type="OrthoDB" id="7391097at2"/>
<sequence length="156" mass="17817">MAASLSCVVYRVNDEIVLAGQPQPEEMSRLREQGFRSVLNIRTDAERGAEEGRNAEAAGLAYAFLPLPAYELRPEHVRAFGETIRRLPKPIFFHCRTASRTGLLWLLHRLLNDGWPREAAEAELRAAGYDDDAFEVFEFCVEDFFERLNEAQQSTR</sequence>
<organism evidence="2 4">
    <name type="scientific">Ardenticatena maritima</name>
    <dbReference type="NCBI Taxonomy" id="872965"/>
    <lineage>
        <taxon>Bacteria</taxon>
        <taxon>Bacillati</taxon>
        <taxon>Chloroflexota</taxon>
        <taxon>Ardenticatenia</taxon>
        <taxon>Ardenticatenales</taxon>
        <taxon>Ardenticatenaceae</taxon>
        <taxon>Ardenticatena</taxon>
    </lineage>
</organism>
<evidence type="ECO:0000313" key="4">
    <source>
        <dbReference type="Proteomes" id="UP000037784"/>
    </source>
</evidence>
<evidence type="ECO:0000313" key="5">
    <source>
        <dbReference type="Proteomes" id="UP000050502"/>
    </source>
</evidence>
<dbReference type="RefSeq" id="WP_054493661.1">
    <property type="nucleotide sequence ID" value="NZ_BBZA01000199.1"/>
</dbReference>
<protein>
    <recommendedName>
        <fullName evidence="1">Beta-lactamase hydrolase-like protein phosphatase-like domain-containing protein</fullName>
    </recommendedName>
</protein>
<comment type="caution">
    <text evidence="2">The sequence shown here is derived from an EMBL/GenBank/DDBJ whole genome shotgun (WGS) entry which is preliminary data.</text>
</comment>